<evidence type="ECO:0000256" key="8">
    <source>
        <dbReference type="ARBA" id="ARBA00022801"/>
    </source>
</evidence>
<evidence type="ECO:0000256" key="10">
    <source>
        <dbReference type="ARBA" id="ARBA00023242"/>
    </source>
</evidence>
<evidence type="ECO:0000256" key="13">
    <source>
        <dbReference type="ARBA" id="ARBA00060700"/>
    </source>
</evidence>
<comment type="cofactor">
    <cofactor evidence="1">
        <name>Zn(2+)</name>
        <dbReference type="ChEBI" id="CHEBI:29105"/>
    </cofactor>
</comment>
<keyword evidence="19" id="KW-1185">Reference proteome</keyword>
<accession>A0AA38JPS1</accession>
<dbReference type="EC" id="3.5.4.1" evidence="14"/>
<gene>
    <name evidence="18" type="ORF">DFJ43DRAFT_1079871</name>
</gene>
<evidence type="ECO:0000256" key="3">
    <source>
        <dbReference type="ARBA" id="ARBA00004496"/>
    </source>
</evidence>
<dbReference type="InterPro" id="IPR016193">
    <property type="entry name" value="Cytidine_deaminase-like"/>
</dbReference>
<evidence type="ECO:0000256" key="12">
    <source>
        <dbReference type="ARBA" id="ARBA00056232"/>
    </source>
</evidence>
<evidence type="ECO:0000256" key="9">
    <source>
        <dbReference type="ARBA" id="ARBA00022833"/>
    </source>
</evidence>
<evidence type="ECO:0000256" key="16">
    <source>
        <dbReference type="ARBA" id="ARBA00084039"/>
    </source>
</evidence>
<dbReference type="PROSITE" id="PS51747">
    <property type="entry name" value="CYT_DCMP_DEAMINASES_2"/>
    <property type="match status" value="1"/>
</dbReference>
<keyword evidence="9" id="KW-0862">Zinc</keyword>
<dbReference type="GO" id="GO:0005737">
    <property type="term" value="C:cytoplasm"/>
    <property type="evidence" value="ECO:0007669"/>
    <property type="project" value="UniProtKB-SubCell"/>
</dbReference>
<dbReference type="InterPro" id="IPR016192">
    <property type="entry name" value="APOBEC/CMP_deaminase_Zn-bd"/>
</dbReference>
<dbReference type="AlphaFoldDB" id="A0AA38JPS1"/>
<evidence type="ECO:0000256" key="1">
    <source>
        <dbReference type="ARBA" id="ARBA00001947"/>
    </source>
</evidence>
<evidence type="ECO:0000256" key="15">
    <source>
        <dbReference type="ARBA" id="ARBA00074321"/>
    </source>
</evidence>
<dbReference type="FunFam" id="3.40.140.10:FF:000016">
    <property type="entry name" value="Cytosine deaminase"/>
    <property type="match status" value="1"/>
</dbReference>
<dbReference type="GO" id="GO:0008835">
    <property type="term" value="F:diaminohydroxyphosphoribosylaminopyrimidine deaminase activity"/>
    <property type="evidence" value="ECO:0007669"/>
    <property type="project" value="TreeGrafter"/>
</dbReference>
<dbReference type="Gene3D" id="3.40.140.10">
    <property type="entry name" value="Cytidine Deaminase, domain 2"/>
    <property type="match status" value="1"/>
</dbReference>
<dbReference type="GO" id="GO:0008270">
    <property type="term" value="F:zinc ion binding"/>
    <property type="evidence" value="ECO:0007669"/>
    <property type="project" value="InterPro"/>
</dbReference>
<dbReference type="InterPro" id="IPR002125">
    <property type="entry name" value="CMP_dCMP_dom"/>
</dbReference>
<dbReference type="PROSITE" id="PS00903">
    <property type="entry name" value="CYT_DCMP_DEAMINASES_1"/>
    <property type="match status" value="1"/>
</dbReference>
<dbReference type="PANTHER" id="PTHR11079">
    <property type="entry name" value="CYTOSINE DEAMINASE FAMILY MEMBER"/>
    <property type="match status" value="1"/>
</dbReference>
<dbReference type="GO" id="GO:0008655">
    <property type="term" value="P:pyrimidine-containing compound salvage"/>
    <property type="evidence" value="ECO:0007669"/>
    <property type="project" value="TreeGrafter"/>
</dbReference>
<protein>
    <recommendedName>
        <fullName evidence="15">Cytosine deaminase</fullName>
        <ecNumber evidence="14">3.5.4.1</ecNumber>
    </recommendedName>
    <alternativeName>
        <fullName evidence="16">Cytosine aminohydrolase</fullName>
    </alternativeName>
</protein>
<dbReference type="CDD" id="cd01285">
    <property type="entry name" value="nucleoside_deaminase"/>
    <property type="match status" value="1"/>
</dbReference>
<proteinExistence type="inferred from homology"/>
<dbReference type="GO" id="GO:0019858">
    <property type="term" value="P:cytosine metabolic process"/>
    <property type="evidence" value="ECO:0007669"/>
    <property type="project" value="TreeGrafter"/>
</dbReference>
<keyword evidence="10" id="KW-0539">Nucleus</keyword>
<dbReference type="GO" id="GO:0004131">
    <property type="term" value="F:cytosine deaminase activity"/>
    <property type="evidence" value="ECO:0007669"/>
    <property type="project" value="UniProtKB-EC"/>
</dbReference>
<dbReference type="SUPFAM" id="SSF53927">
    <property type="entry name" value="Cytidine deaminase-like"/>
    <property type="match status" value="1"/>
</dbReference>
<organism evidence="18 19">
    <name type="scientific">Lentinula guzmanii</name>
    <dbReference type="NCBI Taxonomy" id="2804957"/>
    <lineage>
        <taxon>Eukaryota</taxon>
        <taxon>Fungi</taxon>
        <taxon>Dikarya</taxon>
        <taxon>Basidiomycota</taxon>
        <taxon>Agaricomycotina</taxon>
        <taxon>Agaricomycetes</taxon>
        <taxon>Agaricomycetidae</taxon>
        <taxon>Agaricales</taxon>
        <taxon>Marasmiineae</taxon>
        <taxon>Omphalotaceae</taxon>
        <taxon>Lentinula</taxon>
    </lineage>
</organism>
<name>A0AA38JPS1_9AGAR</name>
<evidence type="ECO:0000256" key="7">
    <source>
        <dbReference type="ARBA" id="ARBA00022723"/>
    </source>
</evidence>
<evidence type="ECO:0000313" key="19">
    <source>
        <dbReference type="Proteomes" id="UP001176059"/>
    </source>
</evidence>
<keyword evidence="6" id="KW-0963">Cytoplasm</keyword>
<keyword evidence="7" id="KW-0479">Metal-binding</keyword>
<dbReference type="GO" id="GO:0005634">
    <property type="term" value="C:nucleus"/>
    <property type="evidence" value="ECO:0007669"/>
    <property type="project" value="UniProtKB-SubCell"/>
</dbReference>
<evidence type="ECO:0000259" key="17">
    <source>
        <dbReference type="PROSITE" id="PS51747"/>
    </source>
</evidence>
<dbReference type="Proteomes" id="UP001176059">
    <property type="component" value="Unassembled WGS sequence"/>
</dbReference>
<evidence type="ECO:0000256" key="2">
    <source>
        <dbReference type="ARBA" id="ARBA00004123"/>
    </source>
</evidence>
<comment type="subcellular location">
    <subcellularLocation>
        <location evidence="3">Cytoplasm</location>
    </subcellularLocation>
    <subcellularLocation>
        <location evidence="2">Nucleus</location>
    </subcellularLocation>
</comment>
<comment type="similarity">
    <text evidence="4">Belongs to the cytidine and deoxycytidylate deaminase family.</text>
</comment>
<evidence type="ECO:0000256" key="5">
    <source>
        <dbReference type="ARBA" id="ARBA00011738"/>
    </source>
</evidence>
<sequence length="162" mass="17608">MADIIINATQWTSVDHVGFSEALSQARKSYNEGGIPIGCSLISADGTVLGKGHNQRIQKSSPTLHAEIAAVEDAGRLKASTYRDCTIYTTLSPCSMCTGVILLYKIPRVVIGENKNFSMGGEDLLRQHGVKVVILDDPACTALMAQFIRQKPEEWNEDIGEV</sequence>
<dbReference type="Pfam" id="PF00383">
    <property type="entry name" value="dCMP_cyt_deam_1"/>
    <property type="match status" value="1"/>
</dbReference>
<feature type="domain" description="CMP/dCMP-type deaminase" evidence="17">
    <location>
        <begin position="13"/>
        <end position="132"/>
    </location>
</feature>
<keyword evidence="8" id="KW-0378">Hydrolase</keyword>
<comment type="pathway">
    <text evidence="13">Pyrimidine metabolism; UMP biosynthesis via salvage pathway; uracil from cytosine: step 1/1.</text>
</comment>
<evidence type="ECO:0000256" key="6">
    <source>
        <dbReference type="ARBA" id="ARBA00022490"/>
    </source>
</evidence>
<evidence type="ECO:0000256" key="11">
    <source>
        <dbReference type="ARBA" id="ARBA00050113"/>
    </source>
</evidence>
<comment type="function">
    <text evidence="12">Catalyzes the hydrolytic deamination of cytosine to uracil or 5-methylcytosine to thymine. Is involved in the pyrimidine salvage pathway, which allows the cell to utilize cytosine for pyrimidine nucleotide synthesis.</text>
</comment>
<comment type="catalytic activity">
    <reaction evidence="11">
        <text>cytosine + H2O + H(+) = uracil + NH4(+)</text>
        <dbReference type="Rhea" id="RHEA:20605"/>
        <dbReference type="ChEBI" id="CHEBI:15377"/>
        <dbReference type="ChEBI" id="CHEBI:15378"/>
        <dbReference type="ChEBI" id="CHEBI:16040"/>
        <dbReference type="ChEBI" id="CHEBI:17568"/>
        <dbReference type="ChEBI" id="CHEBI:28938"/>
        <dbReference type="EC" id="3.5.4.1"/>
    </reaction>
</comment>
<evidence type="ECO:0000313" key="18">
    <source>
        <dbReference type="EMBL" id="KAJ3731363.1"/>
    </source>
</evidence>
<dbReference type="PANTHER" id="PTHR11079:SF190">
    <property type="entry name" value="CYTOSINE DEAMINASE"/>
    <property type="match status" value="1"/>
</dbReference>
<reference evidence="18" key="1">
    <citation type="submission" date="2022-08" db="EMBL/GenBank/DDBJ databases">
        <authorList>
            <consortium name="DOE Joint Genome Institute"/>
            <person name="Min B."/>
            <person name="Sierra-Patev S."/>
            <person name="Naranjo-Ortiz M."/>
            <person name="Looney B."/>
            <person name="Konkel Z."/>
            <person name="Slot J.C."/>
            <person name="Sakamoto Y."/>
            <person name="Steenwyk J.L."/>
            <person name="Rokas A."/>
            <person name="Carro J."/>
            <person name="Camarero S."/>
            <person name="Ferreira P."/>
            <person name="Molpeceres G."/>
            <person name="Ruiz-duenas F.J."/>
            <person name="Serrano A."/>
            <person name="Henrissat B."/>
            <person name="Drula E."/>
            <person name="Hughes K.W."/>
            <person name="Mata J.L."/>
            <person name="Ishikawa N.K."/>
            <person name="Vargas-Isla R."/>
            <person name="Ushijima S."/>
            <person name="Smith C.A."/>
            <person name="Ahrendt S."/>
            <person name="Andreopoulos W."/>
            <person name="He G."/>
            <person name="LaButti K."/>
            <person name="Lipzen A."/>
            <person name="Ng V."/>
            <person name="Riley R."/>
            <person name="Sandor L."/>
            <person name="Barry K."/>
            <person name="Martinez A.T."/>
            <person name="Xiao Y."/>
            <person name="Gibbons J.G."/>
            <person name="Terashima K."/>
            <person name="Hibbett D.S."/>
            <person name="Grigoriev I.V."/>
        </authorList>
    </citation>
    <scope>NUCLEOTIDE SEQUENCE</scope>
    <source>
        <strain evidence="18">ET3784</strain>
    </source>
</reference>
<dbReference type="EMBL" id="JANVFO010000031">
    <property type="protein sequence ID" value="KAJ3731363.1"/>
    <property type="molecule type" value="Genomic_DNA"/>
</dbReference>
<reference evidence="18" key="2">
    <citation type="journal article" date="2023" name="Proc. Natl. Acad. Sci. U.S.A.">
        <title>A global phylogenomic analysis of the shiitake genus Lentinula.</title>
        <authorList>
            <person name="Sierra-Patev S."/>
            <person name="Min B."/>
            <person name="Naranjo-Ortiz M."/>
            <person name="Looney B."/>
            <person name="Konkel Z."/>
            <person name="Slot J.C."/>
            <person name="Sakamoto Y."/>
            <person name="Steenwyk J.L."/>
            <person name="Rokas A."/>
            <person name="Carro J."/>
            <person name="Camarero S."/>
            <person name="Ferreira P."/>
            <person name="Molpeceres G."/>
            <person name="Ruiz-Duenas F.J."/>
            <person name="Serrano A."/>
            <person name="Henrissat B."/>
            <person name="Drula E."/>
            <person name="Hughes K.W."/>
            <person name="Mata J.L."/>
            <person name="Ishikawa N.K."/>
            <person name="Vargas-Isla R."/>
            <person name="Ushijima S."/>
            <person name="Smith C.A."/>
            <person name="Donoghue J."/>
            <person name="Ahrendt S."/>
            <person name="Andreopoulos W."/>
            <person name="He G."/>
            <person name="LaButti K."/>
            <person name="Lipzen A."/>
            <person name="Ng V."/>
            <person name="Riley R."/>
            <person name="Sandor L."/>
            <person name="Barry K."/>
            <person name="Martinez A.T."/>
            <person name="Xiao Y."/>
            <person name="Gibbons J.G."/>
            <person name="Terashima K."/>
            <person name="Grigoriev I.V."/>
            <person name="Hibbett D."/>
        </authorList>
    </citation>
    <scope>NUCLEOTIDE SEQUENCE</scope>
    <source>
        <strain evidence="18">ET3784</strain>
    </source>
</reference>
<dbReference type="GO" id="GO:0046087">
    <property type="term" value="P:cytidine metabolic process"/>
    <property type="evidence" value="ECO:0007669"/>
    <property type="project" value="TreeGrafter"/>
</dbReference>
<comment type="subunit">
    <text evidence="5">Homodimer.</text>
</comment>
<comment type="caution">
    <text evidence="18">The sequence shown here is derived from an EMBL/GenBank/DDBJ whole genome shotgun (WGS) entry which is preliminary data.</text>
</comment>
<evidence type="ECO:0000256" key="14">
    <source>
        <dbReference type="ARBA" id="ARBA00066550"/>
    </source>
</evidence>
<evidence type="ECO:0000256" key="4">
    <source>
        <dbReference type="ARBA" id="ARBA00006576"/>
    </source>
</evidence>